<proteinExistence type="predicted"/>
<dbReference type="Proteomes" id="UP000663868">
    <property type="component" value="Unassembled WGS sequence"/>
</dbReference>
<gene>
    <name evidence="1" type="ORF">KXQ929_LOCUS49697</name>
</gene>
<protein>
    <submittedName>
        <fullName evidence="1">Uncharacterized protein</fullName>
    </submittedName>
</protein>
<comment type="caution">
    <text evidence="1">The sequence shown here is derived from an EMBL/GenBank/DDBJ whole genome shotgun (WGS) entry which is preliminary data.</text>
</comment>
<accession>A0A820MPM9</accession>
<organism evidence="1 2">
    <name type="scientific">Adineta steineri</name>
    <dbReference type="NCBI Taxonomy" id="433720"/>
    <lineage>
        <taxon>Eukaryota</taxon>
        <taxon>Metazoa</taxon>
        <taxon>Spiralia</taxon>
        <taxon>Gnathifera</taxon>
        <taxon>Rotifera</taxon>
        <taxon>Eurotatoria</taxon>
        <taxon>Bdelloidea</taxon>
        <taxon>Adinetida</taxon>
        <taxon>Adinetidae</taxon>
        <taxon>Adineta</taxon>
    </lineage>
</organism>
<evidence type="ECO:0000313" key="2">
    <source>
        <dbReference type="Proteomes" id="UP000663868"/>
    </source>
</evidence>
<dbReference type="EMBL" id="CAJOBB010021541">
    <property type="protein sequence ID" value="CAF4377146.1"/>
    <property type="molecule type" value="Genomic_DNA"/>
</dbReference>
<sequence>TDKKPPSTDQTNKLVKASILRETAIYLKNHQNDLTIQITAPSTSCRTTNEQTDEVVDFSWKPPSNLVTTDEWTQIAIEAMGCFFLVAKPDPYDGQIVNV</sequence>
<dbReference type="AlphaFoldDB" id="A0A820MPM9"/>
<name>A0A820MPM9_9BILA</name>
<feature type="non-terminal residue" evidence="1">
    <location>
        <position position="1"/>
    </location>
</feature>
<evidence type="ECO:0000313" key="1">
    <source>
        <dbReference type="EMBL" id="CAF4377146.1"/>
    </source>
</evidence>
<feature type="non-terminal residue" evidence="1">
    <location>
        <position position="99"/>
    </location>
</feature>
<reference evidence="1" key="1">
    <citation type="submission" date="2021-02" db="EMBL/GenBank/DDBJ databases">
        <authorList>
            <person name="Nowell W R."/>
        </authorList>
    </citation>
    <scope>NUCLEOTIDE SEQUENCE</scope>
</reference>